<dbReference type="Proteomes" id="UP000029590">
    <property type="component" value="Unassembled WGS sequence"/>
</dbReference>
<comment type="caution">
    <text evidence="2">The sequence shown here is derived from an EMBL/GenBank/DDBJ whole genome shotgun (WGS) entry which is preliminary data.</text>
</comment>
<organism evidence="2 3">
    <name type="scientific">Burkholderia gladioli</name>
    <name type="common">Pseudomonas marginata</name>
    <name type="synonym">Phytomonas marginata</name>
    <dbReference type="NCBI Taxonomy" id="28095"/>
    <lineage>
        <taxon>Bacteria</taxon>
        <taxon>Pseudomonadati</taxon>
        <taxon>Pseudomonadota</taxon>
        <taxon>Betaproteobacteria</taxon>
        <taxon>Burkholderiales</taxon>
        <taxon>Burkholderiaceae</taxon>
        <taxon>Burkholderia</taxon>
    </lineage>
</organism>
<name>A0AAW3ER32_BURGA</name>
<reference evidence="2 3" key="1">
    <citation type="submission" date="2014-04" db="EMBL/GenBank/DDBJ databases">
        <authorList>
            <person name="Bishop-Lilly K.A."/>
            <person name="Broomall S.M."/>
            <person name="Chain P.S."/>
            <person name="Chertkov O."/>
            <person name="Coyne S.R."/>
            <person name="Daligault H.E."/>
            <person name="Davenport K.W."/>
            <person name="Erkkila T."/>
            <person name="Frey K.G."/>
            <person name="Gibbons H.S."/>
            <person name="Gu W."/>
            <person name="Jaissle J."/>
            <person name="Johnson S.L."/>
            <person name="Koroleva G.I."/>
            <person name="Ladner J.T."/>
            <person name="Lo C.-C."/>
            <person name="Minogue T.D."/>
            <person name="Munk C."/>
            <person name="Palacios G.F."/>
            <person name="Redden C.L."/>
            <person name="Rosenzweig C.N."/>
            <person name="Scholz M.B."/>
            <person name="Teshima H."/>
            <person name="Xu Y."/>
        </authorList>
    </citation>
    <scope>NUCLEOTIDE SEQUENCE [LARGE SCALE GENOMIC DNA]</scope>
    <source>
        <strain evidence="3">gladioli</strain>
    </source>
</reference>
<sequence>MFECQACHRVFGRTAGTPLGEKHLKKLDLFVSLLSQPLSCVEAGERLGSLPSDIGQRVRDWRAWLRRLDPSGTWERRIRLGGRPTEIVAMPLAFEEIGAREDLALTGRLTSEFDELNSMSHQAPSCVDCGSRATRFDEHMPGAFPRFKCANCGTKFTRRRGTPFLNTKATSLERMRLFIRHLALPLSFMQVSDIVVISPALARKWRQMFVDFADQLEPGGSLSDRIRLGVEPTETTPCPYCGRTGSAQRTESGHWSCAGCGRLFSMRREVIEKGGRLQIVPDEG</sequence>
<dbReference type="KEGG" id="bgo:BM43_7452"/>
<feature type="domain" description="DUF746" evidence="1">
    <location>
        <begin position="26"/>
        <end position="86"/>
    </location>
</feature>
<dbReference type="Pfam" id="PF05344">
    <property type="entry name" value="DUF746"/>
    <property type="match status" value="2"/>
</dbReference>
<accession>A0AAW3ER32</accession>
<evidence type="ECO:0000259" key="1">
    <source>
        <dbReference type="Pfam" id="PF05344"/>
    </source>
</evidence>
<protein>
    <recommendedName>
        <fullName evidence="1">DUF746 domain-containing protein</fullName>
    </recommendedName>
</protein>
<gene>
    <name evidence="2" type="ORF">DM48_6862</name>
</gene>
<proteinExistence type="predicted"/>
<dbReference type="InterPro" id="IPR008008">
    <property type="entry name" value="DUF746"/>
</dbReference>
<dbReference type="SUPFAM" id="SSF57783">
    <property type="entry name" value="Zinc beta-ribbon"/>
    <property type="match status" value="1"/>
</dbReference>
<dbReference type="AlphaFoldDB" id="A0AAW3ER32"/>
<evidence type="ECO:0000313" key="2">
    <source>
        <dbReference type="EMBL" id="KGC10383.1"/>
    </source>
</evidence>
<evidence type="ECO:0000313" key="3">
    <source>
        <dbReference type="Proteomes" id="UP000029590"/>
    </source>
</evidence>
<feature type="domain" description="DUF746" evidence="1">
    <location>
        <begin position="174"/>
        <end position="237"/>
    </location>
</feature>
<dbReference type="EMBL" id="JPGG01000018">
    <property type="protein sequence ID" value="KGC10383.1"/>
    <property type="molecule type" value="Genomic_DNA"/>
</dbReference>